<evidence type="ECO:0000259" key="1">
    <source>
        <dbReference type="Pfam" id="PF01408"/>
    </source>
</evidence>
<dbReference type="Pfam" id="PF01408">
    <property type="entry name" value="GFO_IDH_MocA"/>
    <property type="match status" value="1"/>
</dbReference>
<dbReference type="InterPro" id="IPR000683">
    <property type="entry name" value="Gfo/Idh/MocA-like_OxRdtase_N"/>
</dbReference>
<dbReference type="Gene3D" id="3.40.50.720">
    <property type="entry name" value="NAD(P)-binding Rossmann-like Domain"/>
    <property type="match status" value="1"/>
</dbReference>
<feature type="domain" description="Gfo/Idh/MocA-like oxidoreductase N-terminal" evidence="1">
    <location>
        <begin position="5"/>
        <end position="118"/>
    </location>
</feature>
<feature type="domain" description="GFO/IDH/MocA-like oxidoreductase" evidence="2">
    <location>
        <begin position="130"/>
        <end position="255"/>
    </location>
</feature>
<dbReference type="InterPro" id="IPR055170">
    <property type="entry name" value="GFO_IDH_MocA-like_dom"/>
</dbReference>
<evidence type="ECO:0000259" key="2">
    <source>
        <dbReference type="Pfam" id="PF22725"/>
    </source>
</evidence>
<dbReference type="EMBL" id="JAOQIO010000121">
    <property type="protein sequence ID" value="MCU6797431.1"/>
    <property type="molecule type" value="Genomic_DNA"/>
</dbReference>
<organism evidence="3 4">
    <name type="scientific">Paenibacillus baimaensis</name>
    <dbReference type="NCBI Taxonomy" id="2982185"/>
    <lineage>
        <taxon>Bacteria</taxon>
        <taxon>Bacillati</taxon>
        <taxon>Bacillota</taxon>
        <taxon>Bacilli</taxon>
        <taxon>Bacillales</taxon>
        <taxon>Paenibacillaceae</taxon>
        <taxon>Paenibacillus</taxon>
    </lineage>
</organism>
<accession>A0ABT2URY4</accession>
<dbReference type="PANTHER" id="PTHR43377:SF1">
    <property type="entry name" value="BILIVERDIN REDUCTASE A"/>
    <property type="match status" value="1"/>
</dbReference>
<sequence>MKIGVGLFGNNGGHQIHGELVNHPYAAIVATAAMDRSLLTPEQQSDTDIRHYDSLEELLKDERVQVVSLCSPRRANQVNEAIMCMRRGRHVYAEKPCAMHEAELDQLLQVESETGCLFREMAGTGFQQPYLSIRNLVQSGVIGEVVQVFAQKSYPYHDARPQDEAIDGGLIGQNSIHAIRFVEHVACVRIEEIHAMETKLGNPSEHGGLHMAASMMMRLTNGGVASIVANYLNAKGFGSWGNEHLRIFGTKGFIEAVDGGARTRLIVGDTDMGPIDTSGPEESYWDMFILTLLGKAEMPVTLEAELHCTRMAIRAKKSAQAQTH</sequence>
<dbReference type="SUPFAM" id="SSF55347">
    <property type="entry name" value="Glyceraldehyde-3-phosphate dehydrogenase-like, C-terminal domain"/>
    <property type="match status" value="1"/>
</dbReference>
<dbReference type="SUPFAM" id="SSF51735">
    <property type="entry name" value="NAD(P)-binding Rossmann-fold domains"/>
    <property type="match status" value="1"/>
</dbReference>
<dbReference type="RefSeq" id="WP_262688220.1">
    <property type="nucleotide sequence ID" value="NZ_JAOQIO010000121.1"/>
</dbReference>
<dbReference type="InterPro" id="IPR036291">
    <property type="entry name" value="NAD(P)-bd_dom_sf"/>
</dbReference>
<gene>
    <name evidence="3" type="ORF">OB236_35435</name>
</gene>
<dbReference type="Proteomes" id="UP001652445">
    <property type="component" value="Unassembled WGS sequence"/>
</dbReference>
<name>A0ABT2URY4_9BACL</name>
<dbReference type="PANTHER" id="PTHR43377">
    <property type="entry name" value="BILIVERDIN REDUCTASE A"/>
    <property type="match status" value="1"/>
</dbReference>
<evidence type="ECO:0000313" key="3">
    <source>
        <dbReference type="EMBL" id="MCU6797431.1"/>
    </source>
</evidence>
<dbReference type="InterPro" id="IPR051450">
    <property type="entry name" value="Gfo/Idh/MocA_Oxidoreductases"/>
</dbReference>
<protein>
    <submittedName>
        <fullName evidence="3">Gfo/Idh/MocA family oxidoreductase</fullName>
    </submittedName>
</protein>
<dbReference type="Gene3D" id="3.30.360.10">
    <property type="entry name" value="Dihydrodipicolinate Reductase, domain 2"/>
    <property type="match status" value="1"/>
</dbReference>
<keyword evidence="4" id="KW-1185">Reference proteome</keyword>
<dbReference type="Pfam" id="PF22725">
    <property type="entry name" value="GFO_IDH_MocA_C3"/>
    <property type="match status" value="1"/>
</dbReference>
<evidence type="ECO:0000313" key="4">
    <source>
        <dbReference type="Proteomes" id="UP001652445"/>
    </source>
</evidence>
<proteinExistence type="predicted"/>
<reference evidence="3 4" key="1">
    <citation type="submission" date="2022-09" db="EMBL/GenBank/DDBJ databases">
        <authorList>
            <person name="Han X.L."/>
            <person name="Wang Q."/>
            <person name="Lu T."/>
        </authorList>
    </citation>
    <scope>NUCLEOTIDE SEQUENCE [LARGE SCALE GENOMIC DNA]</scope>
    <source>
        <strain evidence="3 4">WQ 127069</strain>
    </source>
</reference>
<comment type="caution">
    <text evidence="3">The sequence shown here is derived from an EMBL/GenBank/DDBJ whole genome shotgun (WGS) entry which is preliminary data.</text>
</comment>